<dbReference type="RefSeq" id="WP_405287526.1">
    <property type="nucleotide sequence ID" value="NZ_JBBHLI010000014.1"/>
</dbReference>
<evidence type="ECO:0000313" key="2">
    <source>
        <dbReference type="Proteomes" id="UP001484239"/>
    </source>
</evidence>
<keyword evidence="2" id="KW-1185">Reference proteome</keyword>
<proteinExistence type="predicted"/>
<dbReference type="InterPro" id="IPR029470">
    <property type="entry name" value="PDDEXK_4"/>
</dbReference>
<dbReference type="EMBL" id="JBBHLI010000014">
    <property type="protein sequence ID" value="MEK9502732.1"/>
    <property type="molecule type" value="Genomic_DNA"/>
</dbReference>
<evidence type="ECO:0000313" key="1">
    <source>
        <dbReference type="EMBL" id="MEK9502732.1"/>
    </source>
</evidence>
<accession>A0ABU9EF07</accession>
<comment type="caution">
    <text evidence="1">The sequence shown here is derived from an EMBL/GenBank/DDBJ whole genome shotgun (WGS) entry which is preliminary data.</text>
</comment>
<dbReference type="Pfam" id="PF14281">
    <property type="entry name" value="PDDEXK_4"/>
    <property type="match status" value="1"/>
</dbReference>
<sequence>MPTSTASDSAILEAFLIENPELERLEQLLGEFNLFEAAGVVRQELRHSDFLGFLLDPQQTHGLGDSFLTLFLRRVVQASNLDDLPFSAIDVTLWDLSDTEVRREWRNVDLLIVNRTHEFVIAVENKIGTGEHSNQLQRYREIVEREFRGWRFGGLYLTPDGDQPSDSAFVPVSYELVQKAVSTLVDGRSAISEEVRTAVRHYDQLLQRHVVSDSEIAELCRRIYRRHKRALDLIFEHKPDRIALAQEFIASLVGEDPGLVLDQAAKSYVRFAPVEWDTEALRQGAGWSSSGRMLLFETFHDYRGIAVRLLLGPGPVNVRQHLLQSAVESSSFHPSSGALNRKWNYLLPARVILSAADLDELDEDALYERVRGFWTSFRSERLPLLVAAFQGTIDTTPFGPGHE</sequence>
<protein>
    <submittedName>
        <fullName evidence="1">PD-(D/E)XK nuclease family protein</fullName>
    </submittedName>
</protein>
<reference evidence="1 2" key="1">
    <citation type="submission" date="2024-02" db="EMBL/GenBank/DDBJ databases">
        <title>A novel Gemmatimonadota bacterium.</title>
        <authorList>
            <person name="Du Z.-J."/>
            <person name="Ye Y.-Q."/>
        </authorList>
    </citation>
    <scope>NUCLEOTIDE SEQUENCE [LARGE SCALE GENOMIC DNA]</scope>
    <source>
        <strain evidence="1 2">DH-20</strain>
    </source>
</reference>
<dbReference type="Proteomes" id="UP001484239">
    <property type="component" value="Unassembled WGS sequence"/>
</dbReference>
<gene>
    <name evidence="1" type="ORF">WI372_17180</name>
</gene>
<name>A0ABU9EF07_9BACT</name>
<organism evidence="1 2">
    <name type="scientific">Gaopeijia maritima</name>
    <dbReference type="NCBI Taxonomy" id="3119007"/>
    <lineage>
        <taxon>Bacteria</taxon>
        <taxon>Pseudomonadati</taxon>
        <taxon>Gemmatimonadota</taxon>
        <taxon>Longimicrobiia</taxon>
        <taxon>Gaopeijiales</taxon>
        <taxon>Gaopeijiaceae</taxon>
        <taxon>Gaopeijia</taxon>
    </lineage>
</organism>